<sequence length="84" mass="9744">MADTIIAHFQHSVYFFLLYPQGRDSLFSGKIKKIKDTFDFSYLFPAISKILFQQVYFKAVSRVFLSPIPVQAYHLIHGETHSTT</sequence>
<comment type="caution">
    <text evidence="1">The sequence shown here is derived from an EMBL/GenBank/DDBJ whole genome shotgun (WGS) entry which is preliminary data.</text>
</comment>
<keyword evidence="2" id="KW-1185">Reference proteome</keyword>
<accession>A0ABT5UTJ2</accession>
<evidence type="ECO:0000313" key="2">
    <source>
        <dbReference type="Proteomes" id="UP001215087"/>
    </source>
</evidence>
<reference evidence="1 2" key="1">
    <citation type="submission" date="2023-02" db="EMBL/GenBank/DDBJ databases">
        <title>Comparative genome analysis of Eubacterium limosum species.</title>
        <authorList>
            <person name="Bak J.E."/>
        </authorList>
    </citation>
    <scope>NUCLEOTIDE SEQUENCE [LARGE SCALE GENOMIC DNA]</scope>
    <source>
        <strain evidence="1 2">KGMB01548</strain>
    </source>
</reference>
<dbReference type="EMBL" id="JAQSVD010000013">
    <property type="protein sequence ID" value="MDE1472292.1"/>
    <property type="molecule type" value="Genomic_DNA"/>
</dbReference>
<evidence type="ECO:0000313" key="1">
    <source>
        <dbReference type="EMBL" id="MDE1472292.1"/>
    </source>
</evidence>
<protein>
    <submittedName>
        <fullName evidence="1">Uncharacterized protein</fullName>
    </submittedName>
</protein>
<gene>
    <name evidence="1" type="ORF">PTZ04_18715</name>
</gene>
<dbReference type="RefSeq" id="WP_274702986.1">
    <property type="nucleotide sequence ID" value="NZ_JAQSVD010000013.1"/>
</dbReference>
<proteinExistence type="predicted"/>
<organism evidence="1 2">
    <name type="scientific">Eubacterium limosum</name>
    <dbReference type="NCBI Taxonomy" id="1736"/>
    <lineage>
        <taxon>Bacteria</taxon>
        <taxon>Bacillati</taxon>
        <taxon>Bacillota</taxon>
        <taxon>Clostridia</taxon>
        <taxon>Eubacteriales</taxon>
        <taxon>Eubacteriaceae</taxon>
        <taxon>Eubacterium</taxon>
    </lineage>
</organism>
<name>A0ABT5UTJ2_EUBLI</name>
<dbReference type="Proteomes" id="UP001215087">
    <property type="component" value="Unassembled WGS sequence"/>
</dbReference>